<gene>
    <name evidence="8" type="ORF">Llon_1703</name>
</gene>
<reference evidence="8 9" key="1">
    <citation type="submission" date="2015-11" db="EMBL/GenBank/DDBJ databases">
        <title>Genomic analysis of 38 Legionella species identifies large and diverse effector repertoires.</title>
        <authorList>
            <person name="Burstein D."/>
            <person name="Amaro F."/>
            <person name="Zusman T."/>
            <person name="Lifshitz Z."/>
            <person name="Cohen O."/>
            <person name="Gilbert J.A."/>
            <person name="Pupko T."/>
            <person name="Shuman H.A."/>
            <person name="Segal G."/>
        </authorList>
    </citation>
    <scope>NUCLEOTIDE SEQUENCE [LARGE SCALE GENOMIC DNA]</scope>
    <source>
        <strain evidence="8 9">ATCC 49505</strain>
    </source>
</reference>
<keyword evidence="5 6" id="KW-0472">Membrane</keyword>
<organism evidence="8 9">
    <name type="scientific">Legionella londiniensis</name>
    <dbReference type="NCBI Taxonomy" id="45068"/>
    <lineage>
        <taxon>Bacteria</taxon>
        <taxon>Pseudomonadati</taxon>
        <taxon>Pseudomonadota</taxon>
        <taxon>Gammaproteobacteria</taxon>
        <taxon>Legionellales</taxon>
        <taxon>Legionellaceae</taxon>
        <taxon>Legionella</taxon>
    </lineage>
</organism>
<dbReference type="GO" id="GO:0005886">
    <property type="term" value="C:plasma membrane"/>
    <property type="evidence" value="ECO:0007669"/>
    <property type="project" value="UniProtKB-SubCell"/>
</dbReference>
<dbReference type="OrthoDB" id="5291895at2"/>
<evidence type="ECO:0000313" key="9">
    <source>
        <dbReference type="Proteomes" id="UP000054997"/>
    </source>
</evidence>
<feature type="transmembrane region" description="Helical" evidence="6">
    <location>
        <begin position="135"/>
        <end position="154"/>
    </location>
</feature>
<evidence type="ECO:0000256" key="6">
    <source>
        <dbReference type="SAM" id="Phobius"/>
    </source>
</evidence>
<dbReference type="GO" id="GO:0022857">
    <property type="term" value="F:transmembrane transporter activity"/>
    <property type="evidence" value="ECO:0007669"/>
    <property type="project" value="InterPro"/>
</dbReference>
<proteinExistence type="predicted"/>
<dbReference type="EMBL" id="LNYK01000026">
    <property type="protein sequence ID" value="KTD20350.1"/>
    <property type="molecule type" value="Genomic_DNA"/>
</dbReference>
<dbReference type="PROSITE" id="PS50850">
    <property type="entry name" value="MFS"/>
    <property type="match status" value="1"/>
</dbReference>
<keyword evidence="4 6" id="KW-1133">Transmembrane helix</keyword>
<feature type="transmembrane region" description="Helical" evidence="6">
    <location>
        <begin position="247"/>
        <end position="266"/>
    </location>
</feature>
<sequence length="406" mass="44262">MINSKRVVWFIWLLASIFYAYQYILRVMPNVMLNDLMQQFSMDPAVFGQFSGIYYIGYSLMHLPLGILIDRLGPRKVMTVCILLTVIGLMPIIFAKNWIYPVMGRALIGIGSSAAILGVFKIIRMLFREERFTRMLGFSVTIGLIGAIYGGGPVNYMVHLWGYQTVVLVFAAIGLMLAGINFFIVPDMPSDHQSTVLSDLKAVFTNRKVLLLCVSAGMMVGPLEGFADVWGSAFLKHIYGIDAASASYFPSLIFVGMCLGSSALSLIAEKSGYYIGTIIAAASTMFIIFTLLVAGKLSISSIAVNFILIGVCCAYQIIAIYKASTYVEENIAGLTIAVANTIIMSFGYAFHSTIGYVINASGGANAEHAFSYGMSVIPITLLIGVLGFVVLGFMDKYQNKYAIAPR</sequence>
<keyword evidence="9" id="KW-1185">Reference proteome</keyword>
<feature type="transmembrane region" description="Helical" evidence="6">
    <location>
        <begin position="299"/>
        <end position="319"/>
    </location>
</feature>
<evidence type="ECO:0000256" key="1">
    <source>
        <dbReference type="ARBA" id="ARBA00004651"/>
    </source>
</evidence>
<name>A0A0W0VJS6_9GAMM</name>
<dbReference type="RefSeq" id="WP_058529686.1">
    <property type="nucleotide sequence ID" value="NZ_CAAAHZ010000010.1"/>
</dbReference>
<dbReference type="Pfam" id="PF07690">
    <property type="entry name" value="MFS_1"/>
    <property type="match status" value="1"/>
</dbReference>
<feature type="transmembrane region" description="Helical" evidence="6">
    <location>
        <begin position="7"/>
        <end position="25"/>
    </location>
</feature>
<evidence type="ECO:0000259" key="7">
    <source>
        <dbReference type="PROSITE" id="PS50850"/>
    </source>
</evidence>
<comment type="caution">
    <text evidence="8">The sequence shown here is derived from an EMBL/GenBank/DDBJ whole genome shotgun (WGS) entry which is preliminary data.</text>
</comment>
<evidence type="ECO:0000256" key="3">
    <source>
        <dbReference type="ARBA" id="ARBA00022692"/>
    </source>
</evidence>
<dbReference type="AlphaFoldDB" id="A0A0W0VJS6"/>
<dbReference type="InterPro" id="IPR036259">
    <property type="entry name" value="MFS_trans_sf"/>
</dbReference>
<feature type="transmembrane region" description="Helical" evidence="6">
    <location>
        <begin position="160"/>
        <end position="184"/>
    </location>
</feature>
<comment type="subcellular location">
    <subcellularLocation>
        <location evidence="1">Cell membrane</location>
        <topology evidence="1">Multi-pass membrane protein</topology>
    </subcellularLocation>
</comment>
<dbReference type="PANTHER" id="PTHR43124">
    <property type="entry name" value="PURINE EFFLUX PUMP PBUE"/>
    <property type="match status" value="1"/>
</dbReference>
<evidence type="ECO:0000256" key="2">
    <source>
        <dbReference type="ARBA" id="ARBA00022475"/>
    </source>
</evidence>
<feature type="transmembrane region" description="Helical" evidence="6">
    <location>
        <begin position="273"/>
        <end position="293"/>
    </location>
</feature>
<feature type="transmembrane region" description="Helical" evidence="6">
    <location>
        <begin position="370"/>
        <end position="393"/>
    </location>
</feature>
<dbReference type="Proteomes" id="UP000054997">
    <property type="component" value="Unassembled WGS sequence"/>
</dbReference>
<keyword evidence="3 6" id="KW-0812">Transmembrane</keyword>
<feature type="transmembrane region" description="Helical" evidence="6">
    <location>
        <begin position="209"/>
        <end position="227"/>
    </location>
</feature>
<dbReference type="PATRIC" id="fig|45068.5.peg.1847"/>
<evidence type="ECO:0000313" key="8">
    <source>
        <dbReference type="EMBL" id="KTD20350.1"/>
    </source>
</evidence>
<dbReference type="InterPro" id="IPR011701">
    <property type="entry name" value="MFS"/>
</dbReference>
<keyword evidence="2" id="KW-1003">Cell membrane</keyword>
<evidence type="ECO:0000256" key="5">
    <source>
        <dbReference type="ARBA" id="ARBA00023136"/>
    </source>
</evidence>
<feature type="domain" description="Major facilitator superfamily (MFS) profile" evidence="7">
    <location>
        <begin position="8"/>
        <end position="399"/>
    </location>
</feature>
<accession>A0A0W0VJS6</accession>
<feature type="transmembrane region" description="Helical" evidence="6">
    <location>
        <begin position="331"/>
        <end position="350"/>
    </location>
</feature>
<feature type="transmembrane region" description="Helical" evidence="6">
    <location>
        <begin position="106"/>
        <end position="123"/>
    </location>
</feature>
<feature type="transmembrane region" description="Helical" evidence="6">
    <location>
        <begin position="77"/>
        <end position="100"/>
    </location>
</feature>
<feature type="transmembrane region" description="Helical" evidence="6">
    <location>
        <begin position="45"/>
        <end position="65"/>
    </location>
</feature>
<dbReference type="Gene3D" id="1.20.1250.20">
    <property type="entry name" value="MFS general substrate transporter like domains"/>
    <property type="match status" value="1"/>
</dbReference>
<dbReference type="PANTHER" id="PTHR43124:SF3">
    <property type="entry name" value="CHLORAMPHENICOL EFFLUX PUMP RV0191"/>
    <property type="match status" value="1"/>
</dbReference>
<protein>
    <submittedName>
        <fullName evidence="8">Major facilitator family transporter</fullName>
    </submittedName>
</protein>
<dbReference type="InterPro" id="IPR050189">
    <property type="entry name" value="MFS_Efflux_Transporters"/>
</dbReference>
<dbReference type="STRING" id="45068.Llon_1703"/>
<dbReference type="SUPFAM" id="SSF103473">
    <property type="entry name" value="MFS general substrate transporter"/>
    <property type="match status" value="1"/>
</dbReference>
<evidence type="ECO:0000256" key="4">
    <source>
        <dbReference type="ARBA" id="ARBA00022989"/>
    </source>
</evidence>
<dbReference type="InterPro" id="IPR020846">
    <property type="entry name" value="MFS_dom"/>
</dbReference>